<feature type="transmembrane region" description="Helical" evidence="1">
    <location>
        <begin position="46"/>
        <end position="66"/>
    </location>
</feature>
<sequence>MLHSTLFDPLTYFNPFSSFSLVWEFIFFGVHLFLKGSHFAMWSMLSRILLVKWLFFLFSFFFSSFLSC</sequence>
<accession>A0A6A4PJZ3</accession>
<dbReference type="AlphaFoldDB" id="A0A6A4PJZ3"/>
<protein>
    <submittedName>
        <fullName evidence="2">Uncharacterized protein</fullName>
    </submittedName>
</protein>
<dbReference type="Proteomes" id="UP000447434">
    <property type="component" value="Chromosome 13"/>
</dbReference>
<gene>
    <name evidence="2" type="ORF">Lalb_Chr13g0302081</name>
</gene>
<keyword evidence="1" id="KW-0812">Transmembrane</keyword>
<dbReference type="EMBL" id="WOCE01000013">
    <property type="protein sequence ID" value="KAE9601839.1"/>
    <property type="molecule type" value="Genomic_DNA"/>
</dbReference>
<keyword evidence="3" id="KW-1185">Reference proteome</keyword>
<comment type="caution">
    <text evidence="2">The sequence shown here is derived from an EMBL/GenBank/DDBJ whole genome shotgun (WGS) entry which is preliminary data.</text>
</comment>
<organism evidence="2 3">
    <name type="scientific">Lupinus albus</name>
    <name type="common">White lupine</name>
    <name type="synonym">Lupinus termis</name>
    <dbReference type="NCBI Taxonomy" id="3870"/>
    <lineage>
        <taxon>Eukaryota</taxon>
        <taxon>Viridiplantae</taxon>
        <taxon>Streptophyta</taxon>
        <taxon>Embryophyta</taxon>
        <taxon>Tracheophyta</taxon>
        <taxon>Spermatophyta</taxon>
        <taxon>Magnoliopsida</taxon>
        <taxon>eudicotyledons</taxon>
        <taxon>Gunneridae</taxon>
        <taxon>Pentapetalae</taxon>
        <taxon>rosids</taxon>
        <taxon>fabids</taxon>
        <taxon>Fabales</taxon>
        <taxon>Fabaceae</taxon>
        <taxon>Papilionoideae</taxon>
        <taxon>50 kb inversion clade</taxon>
        <taxon>genistoids sensu lato</taxon>
        <taxon>core genistoids</taxon>
        <taxon>Genisteae</taxon>
        <taxon>Lupinus</taxon>
    </lineage>
</organism>
<keyword evidence="1" id="KW-0472">Membrane</keyword>
<evidence type="ECO:0000313" key="2">
    <source>
        <dbReference type="EMBL" id="KAE9601839.1"/>
    </source>
</evidence>
<feature type="transmembrane region" description="Helical" evidence="1">
    <location>
        <begin position="12"/>
        <end position="34"/>
    </location>
</feature>
<evidence type="ECO:0000313" key="3">
    <source>
        <dbReference type="Proteomes" id="UP000447434"/>
    </source>
</evidence>
<proteinExistence type="predicted"/>
<name>A0A6A4PJZ3_LUPAL</name>
<reference evidence="3" key="1">
    <citation type="journal article" date="2020" name="Nat. Commun.">
        <title>Genome sequence of the cluster root forming white lupin.</title>
        <authorList>
            <person name="Hufnagel B."/>
            <person name="Marques A."/>
            <person name="Soriano A."/>
            <person name="Marques L."/>
            <person name="Divol F."/>
            <person name="Doumas P."/>
            <person name="Sallet E."/>
            <person name="Mancinotti D."/>
            <person name="Carrere S."/>
            <person name="Marande W."/>
            <person name="Arribat S."/>
            <person name="Keller J."/>
            <person name="Huneau C."/>
            <person name="Blein T."/>
            <person name="Aime D."/>
            <person name="Laguerre M."/>
            <person name="Taylor J."/>
            <person name="Schubert V."/>
            <person name="Nelson M."/>
            <person name="Geu-Flores F."/>
            <person name="Crespi M."/>
            <person name="Gallardo-Guerrero K."/>
            <person name="Delaux P.-M."/>
            <person name="Salse J."/>
            <person name="Berges H."/>
            <person name="Guyot R."/>
            <person name="Gouzy J."/>
            <person name="Peret B."/>
        </authorList>
    </citation>
    <scope>NUCLEOTIDE SEQUENCE [LARGE SCALE GENOMIC DNA]</scope>
    <source>
        <strain evidence="3">cv. Amiga</strain>
    </source>
</reference>
<keyword evidence="1" id="KW-1133">Transmembrane helix</keyword>
<evidence type="ECO:0000256" key="1">
    <source>
        <dbReference type="SAM" id="Phobius"/>
    </source>
</evidence>